<sequence length="109" mass="11746">MAKVETKPGESRNWRQSTGISCGFVSAFNSVEIVDGQPMMRTIVAPINNYRGDSGGSVFRYNGHNADAVGIAVAGFPSHLLLSLPISLAYELGYSLVTIYGNATHYFQS</sequence>
<dbReference type="EMBL" id="WTPW01000904">
    <property type="protein sequence ID" value="KAF0470318.1"/>
    <property type="molecule type" value="Genomic_DNA"/>
</dbReference>
<comment type="caution">
    <text evidence="1">The sequence shown here is derived from an EMBL/GenBank/DDBJ whole genome shotgun (WGS) entry which is preliminary data.</text>
</comment>
<organism evidence="1 2">
    <name type="scientific">Gigaspora margarita</name>
    <dbReference type="NCBI Taxonomy" id="4874"/>
    <lineage>
        <taxon>Eukaryota</taxon>
        <taxon>Fungi</taxon>
        <taxon>Fungi incertae sedis</taxon>
        <taxon>Mucoromycota</taxon>
        <taxon>Glomeromycotina</taxon>
        <taxon>Glomeromycetes</taxon>
        <taxon>Diversisporales</taxon>
        <taxon>Gigasporaceae</taxon>
        <taxon>Gigaspora</taxon>
    </lineage>
</organism>
<dbReference type="AlphaFoldDB" id="A0A8H3XJB2"/>
<name>A0A8H3XJB2_GIGMA</name>
<dbReference type="SUPFAM" id="SSF50494">
    <property type="entry name" value="Trypsin-like serine proteases"/>
    <property type="match status" value="1"/>
</dbReference>
<dbReference type="Proteomes" id="UP000439903">
    <property type="component" value="Unassembled WGS sequence"/>
</dbReference>
<gene>
    <name evidence="1" type="ORF">F8M41_025386</name>
</gene>
<proteinExistence type="predicted"/>
<dbReference type="OrthoDB" id="2345133at2759"/>
<reference evidence="1 2" key="1">
    <citation type="journal article" date="2019" name="Environ. Microbiol.">
        <title>At the nexus of three kingdoms: the genome of the mycorrhizal fungus Gigaspora margarita provides insights into plant, endobacterial and fungal interactions.</title>
        <authorList>
            <person name="Venice F."/>
            <person name="Ghignone S."/>
            <person name="Salvioli di Fossalunga A."/>
            <person name="Amselem J."/>
            <person name="Novero M."/>
            <person name="Xianan X."/>
            <person name="Sedzielewska Toro K."/>
            <person name="Morin E."/>
            <person name="Lipzen A."/>
            <person name="Grigoriev I.V."/>
            <person name="Henrissat B."/>
            <person name="Martin F.M."/>
            <person name="Bonfante P."/>
        </authorList>
    </citation>
    <scope>NUCLEOTIDE SEQUENCE [LARGE SCALE GENOMIC DNA]</scope>
    <source>
        <strain evidence="1 2">BEG34</strain>
    </source>
</reference>
<evidence type="ECO:0000313" key="1">
    <source>
        <dbReference type="EMBL" id="KAF0470318.1"/>
    </source>
</evidence>
<protein>
    <recommendedName>
        <fullName evidence="3">Serine protease</fullName>
    </recommendedName>
</protein>
<accession>A0A8H3XJB2</accession>
<evidence type="ECO:0000313" key="2">
    <source>
        <dbReference type="Proteomes" id="UP000439903"/>
    </source>
</evidence>
<dbReference type="InterPro" id="IPR009003">
    <property type="entry name" value="Peptidase_S1_PA"/>
</dbReference>
<evidence type="ECO:0008006" key="3">
    <source>
        <dbReference type="Google" id="ProtNLM"/>
    </source>
</evidence>
<keyword evidence="2" id="KW-1185">Reference proteome</keyword>
<dbReference type="Gene3D" id="2.40.10.10">
    <property type="entry name" value="Trypsin-like serine proteases"/>
    <property type="match status" value="1"/>
</dbReference>
<dbReference type="InterPro" id="IPR043504">
    <property type="entry name" value="Peptidase_S1_PA_chymotrypsin"/>
</dbReference>